<comment type="similarity">
    <text evidence="2">Belongs to the MscS (TC 1.A.23) family.</text>
</comment>
<sequence>MTKPHVRQALAVLLAGLFLAISSPTQAQMMGIPTSSGETSEEVALPDPLTPEAIRALVSRLSDAEVRELLLRQLDVVAERQAAEAAAESNTVAGVLGNALVGVWNAAAGSVREFPTLLGDLRHGFETFIGRAGWGGLGVLLLTLAGLIPVGLAAERLVNRQTAAWQRRMTEQSEPATLRATLSFLGRRLFADVIGLLTFLVVTRVLAPLVVSADAIPLAHSIMVSFVVLPRLVAALSRFLLAPKRADLRLLSVDDWTASYLHRSQIGLAVLVGASGFLVSFMNANDAAGAATQLGFWLTVAVFGWLLVITIRARAGLASMARGWDPDVTRLEARLAAAYPYVAMVLIVIGWLGMEIIFTQGRTDLLAGGKPYLTLGLILMAPAMDTAIRGLVRHLVPPMQGEGAVAEKAWQSTRRSYVRIGRVIVFGIVVMTIARMWSIDFTNLASAGVGIRFAARLITVAMIVAAGYLVWEVLTLLVNRKLANEMSASGVDPNAEELGGEGGGAGGSRLSTILPLARLALQTLVIVLTVLIALGNLGIDVTPLLAGAGIVGLAIGFGAQTLVRDIVSGLFFLIDDAFRIGEYLVIDNIVGTVEKISIRSLQLRHHEGAVHTIPYGEIPRVTNNSRDWVIVKMRFTVPFETDVNKIKKIFKQIGKDIMEQPYAGDLIQTFKSQGVNSVDDVGIVVRGKFMSKPGKQWVIRKDIYARVQKAFSENGIEFARREVRVSIPELGNGAPLDEDQKRAVAQQAASAAAESTREQPVSEPGR</sequence>
<feature type="transmembrane region" description="Helical" evidence="8">
    <location>
        <begin position="333"/>
        <end position="352"/>
    </location>
</feature>
<dbReference type="SUPFAM" id="SSF50182">
    <property type="entry name" value="Sm-like ribonucleoproteins"/>
    <property type="match status" value="1"/>
</dbReference>
<evidence type="ECO:0000256" key="8">
    <source>
        <dbReference type="SAM" id="Phobius"/>
    </source>
</evidence>
<feature type="region of interest" description="Disordered" evidence="7">
    <location>
        <begin position="730"/>
        <end position="766"/>
    </location>
</feature>
<evidence type="ECO:0000256" key="9">
    <source>
        <dbReference type="SAM" id="SignalP"/>
    </source>
</evidence>
<feature type="transmembrane region" description="Helical" evidence="8">
    <location>
        <begin position="266"/>
        <end position="282"/>
    </location>
</feature>
<evidence type="ECO:0000256" key="2">
    <source>
        <dbReference type="ARBA" id="ARBA00008017"/>
    </source>
</evidence>
<dbReference type="KEGG" id="niy:FQ775_06590"/>
<organism evidence="13 14">
    <name type="scientific">Nitratireductor mangrovi</name>
    <dbReference type="NCBI Taxonomy" id="2599600"/>
    <lineage>
        <taxon>Bacteria</taxon>
        <taxon>Pseudomonadati</taxon>
        <taxon>Pseudomonadota</taxon>
        <taxon>Alphaproteobacteria</taxon>
        <taxon>Hyphomicrobiales</taxon>
        <taxon>Phyllobacteriaceae</taxon>
        <taxon>Nitratireductor</taxon>
    </lineage>
</organism>
<dbReference type="InterPro" id="IPR010920">
    <property type="entry name" value="LSM_dom_sf"/>
</dbReference>
<evidence type="ECO:0000313" key="13">
    <source>
        <dbReference type="EMBL" id="QDZ00074.1"/>
    </source>
</evidence>
<feature type="transmembrane region" description="Helical" evidence="8">
    <location>
        <begin position="519"/>
        <end position="539"/>
    </location>
</feature>
<feature type="transmembrane region" description="Helical" evidence="8">
    <location>
        <begin position="189"/>
        <end position="210"/>
    </location>
</feature>
<dbReference type="InterPro" id="IPR011066">
    <property type="entry name" value="MscS_channel_C_sf"/>
</dbReference>
<feature type="transmembrane region" description="Helical" evidence="8">
    <location>
        <begin position="417"/>
        <end position="437"/>
    </location>
</feature>
<keyword evidence="3" id="KW-1003">Cell membrane</keyword>
<accession>A0A5B8KWM3</accession>
<dbReference type="Pfam" id="PF21088">
    <property type="entry name" value="MS_channel_1st"/>
    <property type="match status" value="1"/>
</dbReference>
<dbReference type="InterPro" id="IPR011014">
    <property type="entry name" value="MscS_channel_TM-2"/>
</dbReference>
<dbReference type="OrthoDB" id="9814206at2"/>
<comment type="subcellular location">
    <subcellularLocation>
        <location evidence="1">Cell membrane</location>
        <topology evidence="1">Multi-pass membrane protein</topology>
    </subcellularLocation>
</comment>
<dbReference type="RefSeq" id="WP_146298726.1">
    <property type="nucleotide sequence ID" value="NZ_CP042301.2"/>
</dbReference>
<dbReference type="InterPro" id="IPR023408">
    <property type="entry name" value="MscS_beta-dom_sf"/>
</dbReference>
<feature type="transmembrane region" description="Helical" evidence="8">
    <location>
        <begin position="372"/>
        <end position="392"/>
    </location>
</feature>
<keyword evidence="6 8" id="KW-0472">Membrane</keyword>
<feature type="transmembrane region" description="Helical" evidence="8">
    <location>
        <begin position="545"/>
        <end position="563"/>
    </location>
</feature>
<dbReference type="GO" id="GO:0005886">
    <property type="term" value="C:plasma membrane"/>
    <property type="evidence" value="ECO:0007669"/>
    <property type="project" value="UniProtKB-SubCell"/>
</dbReference>
<evidence type="ECO:0000256" key="3">
    <source>
        <dbReference type="ARBA" id="ARBA00022475"/>
    </source>
</evidence>
<evidence type="ECO:0000256" key="4">
    <source>
        <dbReference type="ARBA" id="ARBA00022692"/>
    </source>
</evidence>
<dbReference type="InterPro" id="IPR049142">
    <property type="entry name" value="MS_channel_1st"/>
</dbReference>
<dbReference type="Pfam" id="PF21082">
    <property type="entry name" value="MS_channel_3rd"/>
    <property type="match status" value="1"/>
</dbReference>
<feature type="domain" description="Mechanosensitive ion channel MscS C-terminal" evidence="11">
    <location>
        <begin position="631"/>
        <end position="718"/>
    </location>
</feature>
<dbReference type="PANTHER" id="PTHR30460">
    <property type="entry name" value="MODERATE CONDUCTANCE MECHANOSENSITIVE CHANNEL YBIO"/>
    <property type="match status" value="1"/>
</dbReference>
<keyword evidence="5 8" id="KW-1133">Transmembrane helix</keyword>
<proteinExistence type="inferred from homology"/>
<keyword evidence="9" id="KW-0732">Signal</keyword>
<dbReference type="Proteomes" id="UP000321389">
    <property type="component" value="Chromosome"/>
</dbReference>
<dbReference type="EMBL" id="CP042301">
    <property type="protein sequence ID" value="QDZ00074.1"/>
    <property type="molecule type" value="Genomic_DNA"/>
</dbReference>
<dbReference type="SUPFAM" id="SSF82861">
    <property type="entry name" value="Mechanosensitive channel protein MscS (YggB), transmembrane region"/>
    <property type="match status" value="1"/>
</dbReference>
<dbReference type="GO" id="GO:0008381">
    <property type="term" value="F:mechanosensitive monoatomic ion channel activity"/>
    <property type="evidence" value="ECO:0007669"/>
    <property type="project" value="InterPro"/>
</dbReference>
<name>A0A5B8KWM3_9HYPH</name>
<evidence type="ECO:0000256" key="6">
    <source>
        <dbReference type="ARBA" id="ARBA00023136"/>
    </source>
</evidence>
<feature type="compositionally biased region" description="Low complexity" evidence="7">
    <location>
        <begin position="743"/>
        <end position="753"/>
    </location>
</feature>
<dbReference type="Gene3D" id="2.30.30.60">
    <property type="match status" value="1"/>
</dbReference>
<feature type="transmembrane region" description="Helical" evidence="8">
    <location>
        <begin position="132"/>
        <end position="154"/>
    </location>
</feature>
<dbReference type="InterPro" id="IPR045276">
    <property type="entry name" value="YbiO_bact"/>
</dbReference>
<feature type="domain" description="Mechanosensitive ion channel MscS" evidence="10">
    <location>
        <begin position="561"/>
        <end position="625"/>
    </location>
</feature>
<evidence type="ECO:0000259" key="10">
    <source>
        <dbReference type="Pfam" id="PF00924"/>
    </source>
</evidence>
<keyword evidence="4 8" id="KW-0812">Transmembrane</keyword>
<feature type="domain" description="Mechanosensitive ion channel transmembrane helices 2/3" evidence="12">
    <location>
        <begin position="524"/>
        <end position="560"/>
    </location>
</feature>
<protein>
    <submittedName>
        <fullName evidence="13">Mechanosensitive ion channel family protein</fullName>
    </submittedName>
</protein>
<dbReference type="Gene3D" id="1.10.287.1260">
    <property type="match status" value="1"/>
</dbReference>
<evidence type="ECO:0000259" key="11">
    <source>
        <dbReference type="Pfam" id="PF21082"/>
    </source>
</evidence>
<feature type="signal peptide" evidence="9">
    <location>
        <begin position="1"/>
        <end position="27"/>
    </location>
</feature>
<feature type="transmembrane region" description="Helical" evidence="8">
    <location>
        <begin position="457"/>
        <end position="478"/>
    </location>
</feature>
<evidence type="ECO:0000256" key="1">
    <source>
        <dbReference type="ARBA" id="ARBA00004651"/>
    </source>
</evidence>
<dbReference type="SUPFAM" id="SSF82689">
    <property type="entry name" value="Mechanosensitive channel protein MscS (YggB), C-terminal domain"/>
    <property type="match status" value="1"/>
</dbReference>
<evidence type="ECO:0000256" key="7">
    <source>
        <dbReference type="SAM" id="MobiDB-lite"/>
    </source>
</evidence>
<dbReference type="Gene3D" id="3.30.70.100">
    <property type="match status" value="1"/>
</dbReference>
<gene>
    <name evidence="13" type="ORF">FQ775_06590</name>
</gene>
<dbReference type="AlphaFoldDB" id="A0A5B8KWM3"/>
<feature type="transmembrane region" description="Helical" evidence="8">
    <location>
        <begin position="222"/>
        <end position="241"/>
    </location>
</feature>
<reference evidence="13" key="1">
    <citation type="submission" date="2020-04" db="EMBL/GenBank/DDBJ databases">
        <title>Nitratireductor sp. nov. isolated from mangrove soil.</title>
        <authorList>
            <person name="Ye Y."/>
        </authorList>
    </citation>
    <scope>NUCLEOTIDE SEQUENCE</scope>
    <source>
        <strain evidence="13">SY7</strain>
    </source>
</reference>
<evidence type="ECO:0000256" key="5">
    <source>
        <dbReference type="ARBA" id="ARBA00022989"/>
    </source>
</evidence>
<dbReference type="InterPro" id="IPR006685">
    <property type="entry name" value="MscS_channel_2nd"/>
</dbReference>
<feature type="chain" id="PRO_5022734470" evidence="9">
    <location>
        <begin position="28"/>
        <end position="766"/>
    </location>
</feature>
<evidence type="ECO:0000313" key="14">
    <source>
        <dbReference type="Proteomes" id="UP000321389"/>
    </source>
</evidence>
<evidence type="ECO:0000259" key="12">
    <source>
        <dbReference type="Pfam" id="PF21088"/>
    </source>
</evidence>
<dbReference type="InterPro" id="IPR049278">
    <property type="entry name" value="MS_channel_C"/>
</dbReference>
<dbReference type="PANTHER" id="PTHR30460:SF0">
    <property type="entry name" value="MODERATE CONDUCTANCE MECHANOSENSITIVE CHANNEL YBIO"/>
    <property type="match status" value="1"/>
</dbReference>
<dbReference type="Pfam" id="PF00924">
    <property type="entry name" value="MS_channel_2nd"/>
    <property type="match status" value="1"/>
</dbReference>
<feature type="transmembrane region" description="Helical" evidence="8">
    <location>
        <begin position="294"/>
        <end position="313"/>
    </location>
</feature>
<keyword evidence="14" id="KW-1185">Reference proteome</keyword>